<keyword evidence="6" id="KW-1185">Reference proteome</keyword>
<proteinExistence type="predicted"/>
<evidence type="ECO:0000259" key="3">
    <source>
        <dbReference type="PROSITE" id="PS50033"/>
    </source>
</evidence>
<dbReference type="Pfam" id="PF08059">
    <property type="entry name" value="SEP"/>
    <property type="match status" value="1"/>
</dbReference>
<dbReference type="InterPro" id="IPR036241">
    <property type="entry name" value="NSFL1C_SEP_dom_sf"/>
</dbReference>
<dbReference type="Gene3D" id="3.30.420.210">
    <property type="entry name" value="SEP domain"/>
    <property type="match status" value="1"/>
</dbReference>
<evidence type="ECO:0000256" key="2">
    <source>
        <dbReference type="SAM" id="MobiDB-lite"/>
    </source>
</evidence>
<accession>A0ABR2IEK8</accession>
<organism evidence="5 6">
    <name type="scientific">Tritrichomonas musculus</name>
    <dbReference type="NCBI Taxonomy" id="1915356"/>
    <lineage>
        <taxon>Eukaryota</taxon>
        <taxon>Metamonada</taxon>
        <taxon>Parabasalia</taxon>
        <taxon>Tritrichomonadida</taxon>
        <taxon>Tritrichomonadidae</taxon>
        <taxon>Tritrichomonas</taxon>
    </lineage>
</organism>
<evidence type="ECO:0000256" key="1">
    <source>
        <dbReference type="SAM" id="Coils"/>
    </source>
</evidence>
<evidence type="ECO:0000259" key="4">
    <source>
        <dbReference type="PROSITE" id="PS51399"/>
    </source>
</evidence>
<dbReference type="PROSITE" id="PS51399">
    <property type="entry name" value="SEP"/>
    <property type="match status" value="1"/>
</dbReference>
<dbReference type="SUPFAM" id="SSF102848">
    <property type="entry name" value="NSFL1 (p97 ATPase) cofactor p47, SEP domain"/>
    <property type="match status" value="1"/>
</dbReference>
<comment type="caution">
    <text evidence="5">The sequence shown here is derived from an EMBL/GenBank/DDBJ whole genome shotgun (WGS) entry which is preliminary data.</text>
</comment>
<dbReference type="PANTHER" id="PTHR23333:SF4">
    <property type="entry name" value="UBX DOMAIN-CONTAINING PROTEIN 11"/>
    <property type="match status" value="1"/>
</dbReference>
<feature type="domain" description="SEP" evidence="4">
    <location>
        <begin position="140"/>
        <end position="204"/>
    </location>
</feature>
<dbReference type="InterPro" id="IPR012989">
    <property type="entry name" value="SEP_domain"/>
</dbReference>
<evidence type="ECO:0000313" key="6">
    <source>
        <dbReference type="Proteomes" id="UP001470230"/>
    </source>
</evidence>
<name>A0ABR2IEK8_9EUKA</name>
<keyword evidence="1" id="KW-0175">Coiled coil</keyword>
<dbReference type="PANTHER" id="PTHR23333">
    <property type="entry name" value="UBX DOMAIN CONTAINING PROTEIN"/>
    <property type="match status" value="1"/>
</dbReference>
<dbReference type="PROSITE" id="PS50033">
    <property type="entry name" value="UBX"/>
    <property type="match status" value="1"/>
</dbReference>
<dbReference type="InterPro" id="IPR001012">
    <property type="entry name" value="UBX_dom"/>
</dbReference>
<dbReference type="SUPFAM" id="SSF54236">
    <property type="entry name" value="Ubiquitin-like"/>
    <property type="match status" value="1"/>
</dbReference>
<reference evidence="5 6" key="1">
    <citation type="submission" date="2024-04" db="EMBL/GenBank/DDBJ databases">
        <title>Tritrichomonas musculus Genome.</title>
        <authorList>
            <person name="Alves-Ferreira E."/>
            <person name="Grigg M."/>
            <person name="Lorenzi H."/>
            <person name="Galac M."/>
        </authorList>
    </citation>
    <scope>NUCLEOTIDE SEQUENCE [LARGE SCALE GENOMIC DNA]</scope>
    <source>
        <strain evidence="5 6">EAF2021</strain>
    </source>
</reference>
<feature type="coiled-coil region" evidence="1">
    <location>
        <begin position="41"/>
        <end position="75"/>
    </location>
</feature>
<gene>
    <name evidence="5" type="ORF">M9Y10_012659</name>
</gene>
<dbReference type="InterPro" id="IPR029071">
    <property type="entry name" value="Ubiquitin-like_domsf"/>
</dbReference>
<feature type="domain" description="UBX" evidence="3">
    <location>
        <begin position="232"/>
        <end position="300"/>
    </location>
</feature>
<dbReference type="EMBL" id="JAPFFF010000018">
    <property type="protein sequence ID" value="KAK8860967.1"/>
    <property type="molecule type" value="Genomic_DNA"/>
</dbReference>
<protein>
    <submittedName>
        <fullName evidence="5">UBX domain-containing protein 11</fullName>
    </submittedName>
</protein>
<dbReference type="Gene3D" id="3.10.20.90">
    <property type="entry name" value="Phosphatidylinositol 3-kinase Catalytic Subunit, Chain A, domain 1"/>
    <property type="match status" value="1"/>
</dbReference>
<dbReference type="Proteomes" id="UP001470230">
    <property type="component" value="Unassembled WGS sequence"/>
</dbReference>
<dbReference type="Pfam" id="PF00789">
    <property type="entry name" value="UBX"/>
    <property type="match status" value="1"/>
</dbReference>
<evidence type="ECO:0000313" key="5">
    <source>
        <dbReference type="EMBL" id="KAK8860967.1"/>
    </source>
</evidence>
<sequence length="305" mass="34510">MSDKYKAQGAKKLSQVPLGIPAKKVPAKTATKKTIDYPKKIEQLQKTAEERLQMINNLKEQIESQKKDRTALEKQIGEMKQFLADYGFQWVGGPAPAFGSFPNGPIDMSVFMQRVEDLNKLADSNQHIKDSNGIKGYHNTKTMNLILKNNGFIVNNGPLRPYSENNNGMFFQDIMDGYFPGEFKKEYPDGVKFSVDDQRSLDLFSGTPRRLLESARSSRSEKDDQLGEGDGKLKIKFPDGSDLVVNTLGNQKIRQIRRLIVNNFEIDDEFELCSPPSNNYLNDNHTLASLNLYPRGIVLITIKKK</sequence>
<feature type="region of interest" description="Disordered" evidence="2">
    <location>
        <begin position="212"/>
        <end position="233"/>
    </location>
</feature>